<comment type="caution">
    <text evidence="3">The sequence shown here is derived from an EMBL/GenBank/DDBJ whole genome shotgun (WGS) entry which is preliminary data.</text>
</comment>
<feature type="compositionally biased region" description="Gly residues" evidence="1">
    <location>
        <begin position="209"/>
        <end position="257"/>
    </location>
</feature>
<dbReference type="EMBL" id="JAGIOC010000001">
    <property type="protein sequence ID" value="MBP2408949.1"/>
    <property type="molecule type" value="Genomic_DNA"/>
</dbReference>
<dbReference type="Proteomes" id="UP000698222">
    <property type="component" value="Unassembled WGS sequence"/>
</dbReference>
<evidence type="ECO:0000259" key="2">
    <source>
        <dbReference type="Pfam" id="PF19843"/>
    </source>
</evidence>
<evidence type="ECO:0000256" key="1">
    <source>
        <dbReference type="SAM" id="MobiDB-lite"/>
    </source>
</evidence>
<name>A0ABS4YJN4_9MICO</name>
<dbReference type="Pfam" id="PF19843">
    <property type="entry name" value="DUF6318"/>
    <property type="match status" value="1"/>
</dbReference>
<accession>A0ABS4YJN4</accession>
<feature type="domain" description="DUF6318" evidence="2">
    <location>
        <begin position="65"/>
        <end position="204"/>
    </location>
</feature>
<dbReference type="RefSeq" id="WP_342591738.1">
    <property type="nucleotide sequence ID" value="NZ_BAAAJV010000005.1"/>
</dbReference>
<evidence type="ECO:0000313" key="4">
    <source>
        <dbReference type="Proteomes" id="UP000698222"/>
    </source>
</evidence>
<evidence type="ECO:0000313" key="3">
    <source>
        <dbReference type="EMBL" id="MBP2408949.1"/>
    </source>
</evidence>
<proteinExistence type="predicted"/>
<sequence>MNRPVQRIIIAVLALVLVVPIGVIGLGSVLGPGDDEQQKAAESSADPANPDNRPTVDPADQPPRPDLPRPDEPAGLTEQTPEGAEATLTYLLEAYSYMMSSGDTSVWEDSVDPECQVCSTFLDNAQLLSDQGGYLVDGDFEVHSTSFEGTGEPPATGEVVANFTQEASILVDDPNFQASQLQPVSGQLIAQIAWDGGRWRVTDMSIAPEGGGAPSDGGGAGGTGGGAGASNSGGGASNSGGGASNSGGASDGGGAAG</sequence>
<dbReference type="InterPro" id="IPR046281">
    <property type="entry name" value="DUF6318"/>
</dbReference>
<gene>
    <name evidence="3" type="ORF">JOF44_001852</name>
</gene>
<protein>
    <submittedName>
        <fullName evidence="3">Membrane protein YgcG</fullName>
    </submittedName>
</protein>
<organism evidence="3 4">
    <name type="scientific">Brachybacterium fresconis</name>
    <dbReference type="NCBI Taxonomy" id="173363"/>
    <lineage>
        <taxon>Bacteria</taxon>
        <taxon>Bacillati</taxon>
        <taxon>Actinomycetota</taxon>
        <taxon>Actinomycetes</taxon>
        <taxon>Micrococcales</taxon>
        <taxon>Dermabacteraceae</taxon>
        <taxon>Brachybacterium</taxon>
    </lineage>
</organism>
<feature type="region of interest" description="Disordered" evidence="1">
    <location>
        <begin position="33"/>
        <end position="83"/>
    </location>
</feature>
<keyword evidence="4" id="KW-1185">Reference proteome</keyword>
<reference evidence="3 4" key="1">
    <citation type="submission" date="2021-03" db="EMBL/GenBank/DDBJ databases">
        <title>Sequencing the genomes of 1000 actinobacteria strains.</title>
        <authorList>
            <person name="Klenk H.-P."/>
        </authorList>
    </citation>
    <scope>NUCLEOTIDE SEQUENCE [LARGE SCALE GENOMIC DNA]</scope>
    <source>
        <strain evidence="3 4">DSM 14564</strain>
    </source>
</reference>
<feature type="region of interest" description="Disordered" evidence="1">
    <location>
        <begin position="203"/>
        <end position="257"/>
    </location>
</feature>